<evidence type="ECO:0000256" key="2">
    <source>
        <dbReference type="ARBA" id="ARBA00022729"/>
    </source>
</evidence>
<feature type="domain" description="MHC class I-like antigen recognition-like" evidence="7">
    <location>
        <begin position="69"/>
        <end position="237"/>
    </location>
</feature>
<dbReference type="GeneTree" id="ENSGT01120000271825"/>
<dbReference type="InterPro" id="IPR011161">
    <property type="entry name" value="MHC_I-like_Ag-recog"/>
</dbReference>
<evidence type="ECO:0000313" key="9">
    <source>
        <dbReference type="Proteomes" id="UP000002281"/>
    </source>
</evidence>
<reference evidence="8 9" key="1">
    <citation type="journal article" date="2009" name="Science">
        <title>Genome sequence, comparative analysis, and population genetics of the domestic horse.</title>
        <authorList>
            <consortium name="Broad Institute Genome Sequencing Platform"/>
            <consortium name="Broad Institute Whole Genome Assembly Team"/>
            <person name="Wade C.M."/>
            <person name="Giulotto E."/>
            <person name="Sigurdsson S."/>
            <person name="Zoli M."/>
            <person name="Gnerre S."/>
            <person name="Imsland F."/>
            <person name="Lear T.L."/>
            <person name="Adelson D.L."/>
            <person name="Bailey E."/>
            <person name="Bellone R.R."/>
            <person name="Bloecker H."/>
            <person name="Distl O."/>
            <person name="Edgar R.C."/>
            <person name="Garber M."/>
            <person name="Leeb T."/>
            <person name="Mauceli E."/>
            <person name="MacLeod J.N."/>
            <person name="Penedo M.C.T."/>
            <person name="Raison J.M."/>
            <person name="Sharpe T."/>
            <person name="Vogel J."/>
            <person name="Andersson L."/>
            <person name="Antczak D.F."/>
            <person name="Biagi T."/>
            <person name="Binns M.M."/>
            <person name="Chowdhary B.P."/>
            <person name="Coleman S.J."/>
            <person name="Della Valle G."/>
            <person name="Fryc S."/>
            <person name="Guerin G."/>
            <person name="Hasegawa T."/>
            <person name="Hill E.W."/>
            <person name="Jurka J."/>
            <person name="Kiialainen A."/>
            <person name="Lindgren G."/>
            <person name="Liu J."/>
            <person name="Magnani E."/>
            <person name="Mickelson J.R."/>
            <person name="Murray J."/>
            <person name="Nergadze S.G."/>
            <person name="Onofrio R."/>
            <person name="Pedroni S."/>
            <person name="Piras M.F."/>
            <person name="Raudsepp T."/>
            <person name="Rocchi M."/>
            <person name="Roeed K.H."/>
            <person name="Ryder O.A."/>
            <person name="Searle S."/>
            <person name="Skow L."/>
            <person name="Swinburne J.E."/>
            <person name="Syvaenen A.C."/>
            <person name="Tozaki T."/>
            <person name="Valberg S.J."/>
            <person name="Vaudin M."/>
            <person name="White J.R."/>
            <person name="Zody M.C."/>
            <person name="Lander E.S."/>
            <person name="Lindblad-Toh K."/>
        </authorList>
    </citation>
    <scope>NUCLEOTIDE SEQUENCE [LARGE SCALE GENOMIC DNA]</scope>
    <source>
        <strain evidence="8 9">Thoroughbred</strain>
    </source>
</reference>
<dbReference type="Gene3D" id="3.30.500.10">
    <property type="entry name" value="MHC class I-like antigen recognition-like"/>
    <property type="match status" value="2"/>
</dbReference>
<reference evidence="8" key="2">
    <citation type="submission" date="2025-08" db="UniProtKB">
        <authorList>
            <consortium name="Ensembl"/>
        </authorList>
    </citation>
    <scope>IDENTIFICATION</scope>
    <source>
        <strain evidence="8">Thoroughbred</strain>
    </source>
</reference>
<dbReference type="PANTHER" id="PTHR16675">
    <property type="entry name" value="MHC CLASS I-RELATED"/>
    <property type="match status" value="1"/>
</dbReference>
<organism evidence="8 9">
    <name type="scientific">Equus caballus</name>
    <name type="common">Horse</name>
    <dbReference type="NCBI Taxonomy" id="9796"/>
    <lineage>
        <taxon>Eukaryota</taxon>
        <taxon>Metazoa</taxon>
        <taxon>Chordata</taxon>
        <taxon>Craniata</taxon>
        <taxon>Vertebrata</taxon>
        <taxon>Euteleostomi</taxon>
        <taxon>Mammalia</taxon>
        <taxon>Eutheria</taxon>
        <taxon>Laurasiatheria</taxon>
        <taxon>Perissodactyla</taxon>
        <taxon>Equidae</taxon>
        <taxon>Equus</taxon>
    </lineage>
</organism>
<dbReference type="InterPro" id="IPR037055">
    <property type="entry name" value="MHC_I-like_Ag-recog_sf"/>
</dbReference>
<sequence>GSRPGHEKTLVSYDCGSQEVKSLSLLGEEVNGTRAWRAQADTLRDVGDLLRQQLPDVKRETYTDRDAPSLCYEFTLIPKPSPGQSWCEVQGQVDEKTFLSYDCGSQEVKSLSLLGEEVKGTRAWQEQVETLRDVGNLLRQQLLDVKPEKHTDRDPLPLQGRMLCQCEANGHTRASWQFGFHGQMFLLFDSENKTWTVLHPRGRRMKEKWGSDRDVTEFFRKISMGDCRSWLESFLVHWEKMLETTASPTVAAVKGQSRATVITPIAWILLVTLSCSILLGIRG</sequence>
<dbReference type="PANTHER" id="PTHR16675:SF1">
    <property type="entry name" value="UL16 BINDING PROTEIN 21"/>
    <property type="match status" value="1"/>
</dbReference>
<dbReference type="Pfam" id="PF00129">
    <property type="entry name" value="MHC_I"/>
    <property type="match status" value="1"/>
</dbReference>
<keyword evidence="3 6" id="KW-0472">Membrane</keyword>
<proteinExistence type="predicted"/>
<keyword evidence="6" id="KW-0812">Transmembrane</keyword>
<keyword evidence="4" id="KW-1015">Disulfide bond</keyword>
<evidence type="ECO:0000256" key="3">
    <source>
        <dbReference type="ARBA" id="ARBA00023136"/>
    </source>
</evidence>
<dbReference type="SUPFAM" id="SSF54452">
    <property type="entry name" value="MHC antigen-recognition domain"/>
    <property type="match status" value="2"/>
</dbReference>
<name>A0A9L0SXT3_HORSE</name>
<evidence type="ECO:0000256" key="1">
    <source>
        <dbReference type="ARBA" id="ARBA00004370"/>
    </source>
</evidence>
<keyword evidence="6" id="KW-1133">Transmembrane helix</keyword>
<evidence type="ECO:0000256" key="5">
    <source>
        <dbReference type="ARBA" id="ARBA00023180"/>
    </source>
</evidence>
<accession>A0A9L0SXT3</accession>
<evidence type="ECO:0000256" key="6">
    <source>
        <dbReference type="SAM" id="Phobius"/>
    </source>
</evidence>
<dbReference type="Ensembl" id="ENSECAT00000118362.1">
    <property type="protein sequence ID" value="ENSECAP00000079769.1"/>
    <property type="gene ID" value="ENSECAG00000059096.1"/>
</dbReference>
<protein>
    <recommendedName>
        <fullName evidence="7">MHC class I-like antigen recognition-like domain-containing protein</fullName>
    </recommendedName>
</protein>
<evidence type="ECO:0000256" key="4">
    <source>
        <dbReference type="ARBA" id="ARBA00023157"/>
    </source>
</evidence>
<comment type="subcellular location">
    <subcellularLocation>
        <location evidence="1">Membrane</location>
    </subcellularLocation>
</comment>
<evidence type="ECO:0000259" key="7">
    <source>
        <dbReference type="Pfam" id="PF00129"/>
    </source>
</evidence>
<gene>
    <name evidence="8" type="primary">LOC100063831</name>
</gene>
<dbReference type="InterPro" id="IPR050208">
    <property type="entry name" value="MHC_class-I_related"/>
</dbReference>
<reference evidence="8" key="3">
    <citation type="submission" date="2025-09" db="UniProtKB">
        <authorList>
            <consortium name="Ensembl"/>
        </authorList>
    </citation>
    <scope>IDENTIFICATION</scope>
    <source>
        <strain evidence="8">Thoroughbred</strain>
    </source>
</reference>
<dbReference type="FunFam" id="3.30.500.10:FF:000004">
    <property type="entry name" value="Retinoic acid early-inducible protein 1-beta"/>
    <property type="match status" value="1"/>
</dbReference>
<keyword evidence="2" id="KW-0732">Signal</keyword>
<evidence type="ECO:0000313" key="8">
    <source>
        <dbReference type="Ensembl" id="ENSECAP00000079769.1"/>
    </source>
</evidence>
<dbReference type="InterPro" id="IPR011162">
    <property type="entry name" value="MHC_I/II-like_Ag-recog"/>
</dbReference>
<feature type="transmembrane region" description="Helical" evidence="6">
    <location>
        <begin position="261"/>
        <end position="281"/>
    </location>
</feature>
<keyword evidence="9" id="KW-1185">Reference proteome</keyword>
<dbReference type="GO" id="GO:0016020">
    <property type="term" value="C:membrane"/>
    <property type="evidence" value="ECO:0007669"/>
    <property type="project" value="UniProtKB-SubCell"/>
</dbReference>
<dbReference type="AlphaFoldDB" id="A0A9L0SXT3"/>
<keyword evidence="5" id="KW-0325">Glycoprotein</keyword>
<dbReference type="Proteomes" id="UP000002281">
    <property type="component" value="Chromosome 31"/>
</dbReference>